<protein>
    <submittedName>
        <fullName evidence="1">Uncharacterized protein</fullName>
    </submittedName>
</protein>
<dbReference type="EMBL" id="BARS01040940">
    <property type="protein sequence ID" value="GAG40721.1"/>
    <property type="molecule type" value="Genomic_DNA"/>
</dbReference>
<feature type="non-terminal residue" evidence="1">
    <location>
        <position position="253"/>
    </location>
</feature>
<feature type="non-terminal residue" evidence="1">
    <location>
        <position position="1"/>
    </location>
</feature>
<gene>
    <name evidence="1" type="ORF">S01H1_62337</name>
</gene>
<sequence>FYQRTAEAIELSYRRSVFEAGIANGLLPSDAAQLARKSLLNLSEVPAAITNRLGYLFADAGEFYMLALEFAKLATRNPEKLTRIAKATRAKQKAQDPYGLEGDRSLKTLGVFPAGREGQEIDVYGPASPHLRPIEQTLNGIRSADIIVSRLLEAGKLLGSNDMPGALDTGLEAPGELVRYGASALFPKVLDAFEKQLGSEIGPAGPEGVDLSEISDEDFFWASLIAADYADPRHEGVFLSTTDFLDAEVVMPP</sequence>
<name>X0YVU2_9ZZZZ</name>
<proteinExistence type="predicted"/>
<accession>X0YVU2</accession>
<reference evidence="1" key="1">
    <citation type="journal article" date="2014" name="Front. Microbiol.">
        <title>High frequency of phylogenetically diverse reductive dehalogenase-homologous genes in deep subseafloor sedimentary metagenomes.</title>
        <authorList>
            <person name="Kawai M."/>
            <person name="Futagami T."/>
            <person name="Toyoda A."/>
            <person name="Takaki Y."/>
            <person name="Nishi S."/>
            <person name="Hori S."/>
            <person name="Arai W."/>
            <person name="Tsubouchi T."/>
            <person name="Morono Y."/>
            <person name="Uchiyama I."/>
            <person name="Ito T."/>
            <person name="Fujiyama A."/>
            <person name="Inagaki F."/>
            <person name="Takami H."/>
        </authorList>
    </citation>
    <scope>NUCLEOTIDE SEQUENCE</scope>
    <source>
        <strain evidence="1">Expedition CK06-06</strain>
    </source>
</reference>
<evidence type="ECO:0000313" key="1">
    <source>
        <dbReference type="EMBL" id="GAG40721.1"/>
    </source>
</evidence>
<dbReference type="AlphaFoldDB" id="X0YVU2"/>
<comment type="caution">
    <text evidence="1">The sequence shown here is derived from an EMBL/GenBank/DDBJ whole genome shotgun (WGS) entry which is preliminary data.</text>
</comment>
<organism evidence="1">
    <name type="scientific">marine sediment metagenome</name>
    <dbReference type="NCBI Taxonomy" id="412755"/>
    <lineage>
        <taxon>unclassified sequences</taxon>
        <taxon>metagenomes</taxon>
        <taxon>ecological metagenomes</taxon>
    </lineage>
</organism>